<sequence>MRLLATSCLWLLWPLLADAAPSAQAQREIRGLMDALSQSQCSFQRNGSWYPADKARAHLQRKYDYLLKRDLVDTAEQFIDRAASRSSMSGKAYRVRCPGQAEVDAASWFGGRLKALRDSGGAAH</sequence>
<organism evidence="2 3">
    <name type="scientific">Pseudoxanthomonas indica</name>
    <dbReference type="NCBI Taxonomy" id="428993"/>
    <lineage>
        <taxon>Bacteria</taxon>
        <taxon>Pseudomonadati</taxon>
        <taxon>Pseudomonadota</taxon>
        <taxon>Gammaproteobacteria</taxon>
        <taxon>Lysobacterales</taxon>
        <taxon>Lysobacteraceae</taxon>
        <taxon>Pseudoxanthomonas</taxon>
    </lineage>
</organism>
<keyword evidence="3" id="KW-1185">Reference proteome</keyword>
<evidence type="ECO:0000256" key="1">
    <source>
        <dbReference type="SAM" id="SignalP"/>
    </source>
</evidence>
<dbReference type="InterPro" id="IPR035242">
    <property type="entry name" value="DUF5329"/>
</dbReference>
<dbReference type="AlphaFoldDB" id="A0A1T5IYP2"/>
<name>A0A1T5IYP2_9GAMM</name>
<dbReference type="OrthoDB" id="344871at2"/>
<dbReference type="Proteomes" id="UP000190341">
    <property type="component" value="Unassembled WGS sequence"/>
</dbReference>
<dbReference type="STRING" id="428993.SAMN06296058_0330"/>
<accession>A0A1T5IYP2</accession>
<evidence type="ECO:0000313" key="3">
    <source>
        <dbReference type="Proteomes" id="UP000190341"/>
    </source>
</evidence>
<keyword evidence="1" id="KW-0732">Signal</keyword>
<gene>
    <name evidence="2" type="ORF">SAMN06296058_0330</name>
</gene>
<reference evidence="2 3" key="1">
    <citation type="submission" date="2017-02" db="EMBL/GenBank/DDBJ databases">
        <authorList>
            <person name="Peterson S.W."/>
        </authorList>
    </citation>
    <scope>NUCLEOTIDE SEQUENCE [LARGE SCALE GENOMIC DNA]</scope>
    <source>
        <strain evidence="2 3">P15</strain>
    </source>
</reference>
<dbReference type="Pfam" id="PF17263">
    <property type="entry name" value="DUF5329"/>
    <property type="match status" value="1"/>
</dbReference>
<evidence type="ECO:0008006" key="4">
    <source>
        <dbReference type="Google" id="ProtNLM"/>
    </source>
</evidence>
<proteinExistence type="predicted"/>
<dbReference type="RefSeq" id="WP_139381350.1">
    <property type="nucleotide sequence ID" value="NZ_BMCL01000003.1"/>
</dbReference>
<dbReference type="EMBL" id="FUZV01000001">
    <property type="protein sequence ID" value="SKC44053.1"/>
    <property type="molecule type" value="Genomic_DNA"/>
</dbReference>
<protein>
    <recommendedName>
        <fullName evidence="4">DUF5329 domain-containing protein</fullName>
    </recommendedName>
</protein>
<feature type="chain" id="PRO_5010531453" description="DUF5329 domain-containing protein" evidence="1">
    <location>
        <begin position="20"/>
        <end position="124"/>
    </location>
</feature>
<evidence type="ECO:0000313" key="2">
    <source>
        <dbReference type="EMBL" id="SKC44053.1"/>
    </source>
</evidence>
<feature type="signal peptide" evidence="1">
    <location>
        <begin position="1"/>
        <end position="19"/>
    </location>
</feature>